<evidence type="ECO:0000313" key="2">
    <source>
        <dbReference type="Proteomes" id="UP000789739"/>
    </source>
</evidence>
<comment type="caution">
    <text evidence="1">The sequence shown here is derived from an EMBL/GenBank/DDBJ whole genome shotgun (WGS) entry which is preliminary data.</text>
</comment>
<gene>
    <name evidence="1" type="ORF">PBRASI_LOCUS6537</name>
</gene>
<evidence type="ECO:0000313" key="1">
    <source>
        <dbReference type="EMBL" id="CAG8579436.1"/>
    </source>
</evidence>
<sequence>MKKTQEITLLQNLMDYLPYEFIVNDQEIINLVLQENSESSDSPNTDEENKS</sequence>
<reference evidence="1" key="1">
    <citation type="submission" date="2021-06" db="EMBL/GenBank/DDBJ databases">
        <authorList>
            <person name="Kallberg Y."/>
            <person name="Tangrot J."/>
            <person name="Rosling A."/>
        </authorList>
    </citation>
    <scope>NUCLEOTIDE SEQUENCE</scope>
    <source>
        <strain evidence="1">BR232B</strain>
    </source>
</reference>
<organism evidence="1 2">
    <name type="scientific">Paraglomus brasilianum</name>
    <dbReference type="NCBI Taxonomy" id="144538"/>
    <lineage>
        <taxon>Eukaryota</taxon>
        <taxon>Fungi</taxon>
        <taxon>Fungi incertae sedis</taxon>
        <taxon>Mucoromycota</taxon>
        <taxon>Glomeromycotina</taxon>
        <taxon>Glomeromycetes</taxon>
        <taxon>Paraglomerales</taxon>
        <taxon>Paraglomeraceae</taxon>
        <taxon>Paraglomus</taxon>
    </lineage>
</organism>
<protein>
    <submittedName>
        <fullName evidence="1">10960_t:CDS:1</fullName>
    </submittedName>
</protein>
<dbReference type="EMBL" id="CAJVPI010000878">
    <property type="protein sequence ID" value="CAG8579436.1"/>
    <property type="molecule type" value="Genomic_DNA"/>
</dbReference>
<name>A0A9N9BWU4_9GLOM</name>
<dbReference type="AlphaFoldDB" id="A0A9N9BWU4"/>
<accession>A0A9N9BWU4</accession>
<proteinExistence type="predicted"/>
<dbReference type="Proteomes" id="UP000789739">
    <property type="component" value="Unassembled WGS sequence"/>
</dbReference>
<keyword evidence="2" id="KW-1185">Reference proteome</keyword>